<dbReference type="EMBL" id="CAJNOC010001720">
    <property type="protein sequence ID" value="CAF0886176.1"/>
    <property type="molecule type" value="Genomic_DNA"/>
</dbReference>
<dbReference type="AlphaFoldDB" id="A0A813YL38"/>
<organism evidence="1 2">
    <name type="scientific">Brachionus calyciflorus</name>
    <dbReference type="NCBI Taxonomy" id="104777"/>
    <lineage>
        <taxon>Eukaryota</taxon>
        <taxon>Metazoa</taxon>
        <taxon>Spiralia</taxon>
        <taxon>Gnathifera</taxon>
        <taxon>Rotifera</taxon>
        <taxon>Eurotatoria</taxon>
        <taxon>Monogononta</taxon>
        <taxon>Pseudotrocha</taxon>
        <taxon>Ploima</taxon>
        <taxon>Brachionidae</taxon>
        <taxon>Brachionus</taxon>
    </lineage>
</organism>
<keyword evidence="2" id="KW-1185">Reference proteome</keyword>
<name>A0A813YL38_9BILA</name>
<feature type="non-terminal residue" evidence="1">
    <location>
        <position position="1"/>
    </location>
</feature>
<gene>
    <name evidence="1" type="ORF">OXX778_LOCUS10671</name>
</gene>
<dbReference type="Proteomes" id="UP000663879">
    <property type="component" value="Unassembled WGS sequence"/>
</dbReference>
<accession>A0A813YL38</accession>
<proteinExistence type="predicted"/>
<protein>
    <submittedName>
        <fullName evidence="1">Uncharacterized protein</fullName>
    </submittedName>
</protein>
<evidence type="ECO:0000313" key="2">
    <source>
        <dbReference type="Proteomes" id="UP000663879"/>
    </source>
</evidence>
<evidence type="ECO:0000313" key="1">
    <source>
        <dbReference type="EMBL" id="CAF0886176.1"/>
    </source>
</evidence>
<sequence>VKLATHNYINQLPKAENYLIYIDNC</sequence>
<reference evidence="1" key="1">
    <citation type="submission" date="2021-02" db="EMBL/GenBank/DDBJ databases">
        <authorList>
            <person name="Nowell W R."/>
        </authorList>
    </citation>
    <scope>NUCLEOTIDE SEQUENCE</scope>
    <source>
        <strain evidence="1">Ploen Becks lab</strain>
    </source>
</reference>
<comment type="caution">
    <text evidence="1">The sequence shown here is derived from an EMBL/GenBank/DDBJ whole genome shotgun (WGS) entry which is preliminary data.</text>
</comment>